<sequence length="189" mass="22543">MEIDDYLKLIEFDYTSEDVYYKMDKILHDILDKYVIFRGDVIKESGIIGRCITNKGRYRFHKEDNTFGITKGKDYSILTIDIQQDSSGNKYVQYVIMDDESRVYYVPSSVFIIEHKELPCDWIIEEDKKSISLEPKDFNIKYYSGKNSFWEDFHDDVVEELITLAKYLHNHDIEVPEKFKIYAYKAFCL</sequence>
<accession>A0A645GQ51</accession>
<evidence type="ECO:0000313" key="1">
    <source>
        <dbReference type="EMBL" id="MPN28029.1"/>
    </source>
</evidence>
<dbReference type="AlphaFoldDB" id="A0A645GQ51"/>
<gene>
    <name evidence="1" type="ORF">SDC9_175466</name>
</gene>
<name>A0A645GQ51_9ZZZZ</name>
<comment type="caution">
    <text evidence="1">The sequence shown here is derived from an EMBL/GenBank/DDBJ whole genome shotgun (WGS) entry which is preliminary data.</text>
</comment>
<organism evidence="1">
    <name type="scientific">bioreactor metagenome</name>
    <dbReference type="NCBI Taxonomy" id="1076179"/>
    <lineage>
        <taxon>unclassified sequences</taxon>
        <taxon>metagenomes</taxon>
        <taxon>ecological metagenomes</taxon>
    </lineage>
</organism>
<protein>
    <submittedName>
        <fullName evidence="1">Uncharacterized protein</fullName>
    </submittedName>
</protein>
<reference evidence="1" key="1">
    <citation type="submission" date="2019-08" db="EMBL/GenBank/DDBJ databases">
        <authorList>
            <person name="Kucharzyk K."/>
            <person name="Murdoch R.W."/>
            <person name="Higgins S."/>
            <person name="Loffler F."/>
        </authorList>
    </citation>
    <scope>NUCLEOTIDE SEQUENCE</scope>
</reference>
<proteinExistence type="predicted"/>
<dbReference type="EMBL" id="VSSQ01078141">
    <property type="protein sequence ID" value="MPN28029.1"/>
    <property type="molecule type" value="Genomic_DNA"/>
</dbReference>